<evidence type="ECO:0000313" key="12">
    <source>
        <dbReference type="Proteomes" id="UP001178507"/>
    </source>
</evidence>
<evidence type="ECO:0000259" key="9">
    <source>
        <dbReference type="PROSITE" id="PS51194"/>
    </source>
</evidence>
<protein>
    <recommendedName>
        <fullName evidence="1">RNA helicase</fullName>
        <ecNumber evidence="1">3.6.4.13</ecNumber>
    </recommendedName>
</protein>
<dbReference type="AlphaFoldDB" id="A0AA36ILE2"/>
<dbReference type="Pfam" id="PF00271">
    <property type="entry name" value="Helicase_C"/>
    <property type="match status" value="1"/>
</dbReference>
<evidence type="ECO:0000313" key="11">
    <source>
        <dbReference type="EMBL" id="CAJ1389501.1"/>
    </source>
</evidence>
<keyword evidence="3" id="KW-0378">Hydrolase</keyword>
<keyword evidence="4" id="KW-0347">Helicase</keyword>
<dbReference type="SMART" id="SM00490">
    <property type="entry name" value="HELICc"/>
    <property type="match status" value="1"/>
</dbReference>
<sequence length="525" mass="57271">MASAAVGKEALPMPPGFEQYNGADAQWQAEESWGGGTWSGKDGNGEAAYASYGTSWQEGAQGPSEWLKDVAHAPAASWQESADGAGRQQASGLTGEEGATVQFMQSLDWDGGENLVLAESENFTNFGFSEALLQGIYEVGYVKPSKVQAAALPIIAGKPGEPGQSIMAQAQNGSGKTAAFTLAVLSMLRIQDDWPQAIVVCPTRELAKQNQQVMKNLGTALEVKTQLVCPSGPDDPERCPSNPRSHVLIGTPGKLSDLAKKRIIDCRGVKTLVLDEADVMLSESNQMGSQIHQIRRMLQDDPLQVLFFSATFPDDVRKFGTGLIPSSKGIKVSKKDLTVASVLQVYRECASEEEKFAQLCSLYGCLNVSQSIIFVNRRDKAFELAQMVKAEGHSVSLICGTQGSYGEEKMDPAMRDQVMSEFREGVTKVLIATDVLSRGIDVPQVTLVVNYELPMSFENWRSVNMETYLHRVGRTGRFGLKGIAVNLVSPDERPRIDEICEFYSCKIAELTQSFEELEETLKTLR</sequence>
<dbReference type="PROSITE" id="PS51192">
    <property type="entry name" value="HELICASE_ATP_BIND_1"/>
    <property type="match status" value="1"/>
</dbReference>
<dbReference type="Proteomes" id="UP001178507">
    <property type="component" value="Unassembled WGS sequence"/>
</dbReference>
<organism evidence="11 12">
    <name type="scientific">Effrenium voratum</name>
    <dbReference type="NCBI Taxonomy" id="2562239"/>
    <lineage>
        <taxon>Eukaryota</taxon>
        <taxon>Sar</taxon>
        <taxon>Alveolata</taxon>
        <taxon>Dinophyceae</taxon>
        <taxon>Suessiales</taxon>
        <taxon>Symbiodiniaceae</taxon>
        <taxon>Effrenium</taxon>
    </lineage>
</organism>
<dbReference type="InterPro" id="IPR027417">
    <property type="entry name" value="P-loop_NTPase"/>
</dbReference>
<evidence type="ECO:0000256" key="3">
    <source>
        <dbReference type="ARBA" id="ARBA00022801"/>
    </source>
</evidence>
<dbReference type="GO" id="GO:0016787">
    <property type="term" value="F:hydrolase activity"/>
    <property type="evidence" value="ECO:0007669"/>
    <property type="project" value="UniProtKB-KW"/>
</dbReference>
<dbReference type="SMART" id="SM00487">
    <property type="entry name" value="DEXDc"/>
    <property type="match status" value="1"/>
</dbReference>
<evidence type="ECO:0000259" key="8">
    <source>
        <dbReference type="PROSITE" id="PS51192"/>
    </source>
</evidence>
<dbReference type="PROSITE" id="PS51194">
    <property type="entry name" value="HELICASE_CTER"/>
    <property type="match status" value="1"/>
</dbReference>
<evidence type="ECO:0000256" key="7">
    <source>
        <dbReference type="SAM" id="MobiDB-lite"/>
    </source>
</evidence>
<dbReference type="InterPro" id="IPR011545">
    <property type="entry name" value="DEAD/DEAH_box_helicase_dom"/>
</dbReference>
<name>A0AA36ILE2_9DINO</name>
<evidence type="ECO:0000256" key="4">
    <source>
        <dbReference type="ARBA" id="ARBA00022806"/>
    </source>
</evidence>
<proteinExistence type="predicted"/>
<feature type="domain" description="DEAD-box RNA helicase Q" evidence="10">
    <location>
        <begin position="121"/>
        <end position="149"/>
    </location>
</feature>
<comment type="caution">
    <text evidence="11">The sequence shown here is derived from an EMBL/GenBank/DDBJ whole genome shotgun (WGS) entry which is preliminary data.</text>
</comment>
<dbReference type="PROSITE" id="PS51195">
    <property type="entry name" value="Q_MOTIF"/>
    <property type="match status" value="1"/>
</dbReference>
<feature type="short sequence motif" description="Q motif" evidence="6">
    <location>
        <begin position="121"/>
        <end position="149"/>
    </location>
</feature>
<gene>
    <name evidence="11" type="ORF">EVOR1521_LOCUS15106</name>
</gene>
<dbReference type="Gene3D" id="3.40.50.300">
    <property type="entry name" value="P-loop containing nucleotide triphosphate hydrolases"/>
    <property type="match status" value="2"/>
</dbReference>
<dbReference type="InterPro" id="IPR014014">
    <property type="entry name" value="RNA_helicase_DEAD_Q_motif"/>
</dbReference>
<keyword evidence="5" id="KW-0067">ATP-binding</keyword>
<reference evidence="11" key="1">
    <citation type="submission" date="2023-08" db="EMBL/GenBank/DDBJ databases">
        <authorList>
            <person name="Chen Y."/>
            <person name="Shah S."/>
            <person name="Dougan E. K."/>
            <person name="Thang M."/>
            <person name="Chan C."/>
        </authorList>
    </citation>
    <scope>NUCLEOTIDE SEQUENCE</scope>
</reference>
<evidence type="ECO:0000256" key="5">
    <source>
        <dbReference type="ARBA" id="ARBA00022840"/>
    </source>
</evidence>
<feature type="domain" description="Helicase ATP-binding" evidence="8">
    <location>
        <begin position="157"/>
        <end position="330"/>
    </location>
</feature>
<dbReference type="EMBL" id="CAUJNA010001890">
    <property type="protein sequence ID" value="CAJ1389501.1"/>
    <property type="molecule type" value="Genomic_DNA"/>
</dbReference>
<evidence type="ECO:0000256" key="2">
    <source>
        <dbReference type="ARBA" id="ARBA00022741"/>
    </source>
</evidence>
<dbReference type="GO" id="GO:0003676">
    <property type="term" value="F:nucleic acid binding"/>
    <property type="evidence" value="ECO:0007669"/>
    <property type="project" value="InterPro"/>
</dbReference>
<dbReference type="Pfam" id="PF00270">
    <property type="entry name" value="DEAD"/>
    <property type="match status" value="1"/>
</dbReference>
<evidence type="ECO:0000256" key="1">
    <source>
        <dbReference type="ARBA" id="ARBA00012552"/>
    </source>
</evidence>
<feature type="domain" description="Helicase C-terminal" evidence="9">
    <location>
        <begin position="358"/>
        <end position="518"/>
    </location>
</feature>
<dbReference type="CDD" id="cd18787">
    <property type="entry name" value="SF2_C_DEAD"/>
    <property type="match status" value="1"/>
</dbReference>
<dbReference type="SUPFAM" id="SSF52540">
    <property type="entry name" value="P-loop containing nucleoside triphosphate hydrolases"/>
    <property type="match status" value="1"/>
</dbReference>
<keyword evidence="2" id="KW-0547">Nucleotide-binding</keyword>
<accession>A0AA36ILE2</accession>
<evidence type="ECO:0000259" key="10">
    <source>
        <dbReference type="PROSITE" id="PS51195"/>
    </source>
</evidence>
<keyword evidence="12" id="KW-1185">Reference proteome</keyword>
<feature type="region of interest" description="Disordered" evidence="7">
    <location>
        <begin position="73"/>
        <end position="94"/>
    </location>
</feature>
<dbReference type="EC" id="3.6.4.13" evidence="1"/>
<evidence type="ECO:0000256" key="6">
    <source>
        <dbReference type="PROSITE-ProRule" id="PRU00552"/>
    </source>
</evidence>
<dbReference type="GO" id="GO:0005524">
    <property type="term" value="F:ATP binding"/>
    <property type="evidence" value="ECO:0007669"/>
    <property type="project" value="UniProtKB-KW"/>
</dbReference>
<dbReference type="PANTHER" id="PTHR47958">
    <property type="entry name" value="ATP-DEPENDENT RNA HELICASE DBP3"/>
    <property type="match status" value="1"/>
</dbReference>
<dbReference type="GO" id="GO:0003724">
    <property type="term" value="F:RNA helicase activity"/>
    <property type="evidence" value="ECO:0007669"/>
    <property type="project" value="UniProtKB-EC"/>
</dbReference>
<dbReference type="InterPro" id="IPR001650">
    <property type="entry name" value="Helicase_C-like"/>
</dbReference>
<dbReference type="InterPro" id="IPR014001">
    <property type="entry name" value="Helicase_ATP-bd"/>
</dbReference>